<accession>A0ABP7UEL9</accession>
<dbReference type="Gene3D" id="2.40.170.20">
    <property type="entry name" value="TonB-dependent receptor, beta-barrel domain"/>
    <property type="match status" value="1"/>
</dbReference>
<dbReference type="PANTHER" id="PTHR30069:SF53">
    <property type="entry name" value="COLICIN I RECEPTOR-RELATED"/>
    <property type="match status" value="1"/>
</dbReference>
<reference evidence="15" key="1">
    <citation type="journal article" date="2019" name="Int. J. Syst. Evol. Microbiol.">
        <title>The Global Catalogue of Microorganisms (GCM) 10K type strain sequencing project: providing services to taxonomists for standard genome sequencing and annotation.</title>
        <authorList>
            <consortium name="The Broad Institute Genomics Platform"/>
            <consortium name="The Broad Institute Genome Sequencing Center for Infectious Disease"/>
            <person name="Wu L."/>
            <person name="Ma J."/>
        </authorList>
    </citation>
    <scope>NUCLEOTIDE SEQUENCE [LARGE SCALE GENOMIC DNA]</scope>
    <source>
        <strain evidence="15">JCM 17564</strain>
    </source>
</reference>
<evidence type="ECO:0000256" key="8">
    <source>
        <dbReference type="ARBA" id="ARBA00023136"/>
    </source>
</evidence>
<dbReference type="RefSeq" id="WP_344697277.1">
    <property type="nucleotide sequence ID" value="NZ_BAABBR010000001.1"/>
</dbReference>
<evidence type="ECO:0000256" key="5">
    <source>
        <dbReference type="ARBA" id="ARBA00022729"/>
    </source>
</evidence>
<keyword evidence="7 11" id="KW-0798">TonB box</keyword>
<keyword evidence="14" id="KW-0675">Receptor</keyword>
<feature type="domain" description="TonB-dependent receptor-like beta-barrel" evidence="12">
    <location>
        <begin position="212"/>
        <end position="577"/>
    </location>
</feature>
<comment type="subcellular location">
    <subcellularLocation>
        <location evidence="1 10">Cell outer membrane</location>
        <topology evidence="1 10">Multi-pass membrane protein</topology>
    </subcellularLocation>
</comment>
<dbReference type="InterPro" id="IPR037066">
    <property type="entry name" value="Plug_dom_sf"/>
</dbReference>
<organism evidence="14 15">
    <name type="scientific">Sphingomonas rosea</name>
    <dbReference type="NCBI Taxonomy" id="335605"/>
    <lineage>
        <taxon>Bacteria</taxon>
        <taxon>Pseudomonadati</taxon>
        <taxon>Pseudomonadota</taxon>
        <taxon>Alphaproteobacteria</taxon>
        <taxon>Sphingomonadales</taxon>
        <taxon>Sphingomonadaceae</taxon>
        <taxon>Sphingomonas</taxon>
    </lineage>
</organism>
<evidence type="ECO:0000259" key="12">
    <source>
        <dbReference type="Pfam" id="PF00593"/>
    </source>
</evidence>
<evidence type="ECO:0000256" key="7">
    <source>
        <dbReference type="ARBA" id="ARBA00023077"/>
    </source>
</evidence>
<evidence type="ECO:0000256" key="9">
    <source>
        <dbReference type="ARBA" id="ARBA00023237"/>
    </source>
</evidence>
<evidence type="ECO:0000256" key="1">
    <source>
        <dbReference type="ARBA" id="ARBA00004571"/>
    </source>
</evidence>
<dbReference type="InterPro" id="IPR039426">
    <property type="entry name" value="TonB-dep_rcpt-like"/>
</dbReference>
<comment type="caution">
    <text evidence="14">The sequence shown here is derived from an EMBL/GenBank/DDBJ whole genome shotgun (WGS) entry which is preliminary data.</text>
</comment>
<dbReference type="EMBL" id="BAABBR010000001">
    <property type="protein sequence ID" value="GAA4041706.1"/>
    <property type="molecule type" value="Genomic_DNA"/>
</dbReference>
<evidence type="ECO:0000256" key="6">
    <source>
        <dbReference type="ARBA" id="ARBA00023065"/>
    </source>
</evidence>
<protein>
    <submittedName>
        <fullName evidence="14">TonB-dependent receptor</fullName>
    </submittedName>
</protein>
<dbReference type="Proteomes" id="UP001424459">
    <property type="component" value="Unassembled WGS sequence"/>
</dbReference>
<dbReference type="Pfam" id="PF00593">
    <property type="entry name" value="TonB_dep_Rec_b-barrel"/>
    <property type="match status" value="1"/>
</dbReference>
<comment type="similarity">
    <text evidence="10 11">Belongs to the TonB-dependent receptor family.</text>
</comment>
<feature type="domain" description="TonB-dependent receptor plug" evidence="13">
    <location>
        <begin position="29"/>
        <end position="134"/>
    </location>
</feature>
<dbReference type="PROSITE" id="PS52016">
    <property type="entry name" value="TONB_DEPENDENT_REC_3"/>
    <property type="match status" value="1"/>
</dbReference>
<dbReference type="InterPro" id="IPR012910">
    <property type="entry name" value="Plug_dom"/>
</dbReference>
<keyword evidence="3 10" id="KW-1134">Transmembrane beta strand</keyword>
<evidence type="ECO:0000313" key="14">
    <source>
        <dbReference type="EMBL" id="GAA4041706.1"/>
    </source>
</evidence>
<dbReference type="Pfam" id="PF07715">
    <property type="entry name" value="Plug"/>
    <property type="match status" value="1"/>
</dbReference>
<keyword evidence="5" id="KW-0732">Signal</keyword>
<keyword evidence="15" id="KW-1185">Reference proteome</keyword>
<evidence type="ECO:0000256" key="3">
    <source>
        <dbReference type="ARBA" id="ARBA00022452"/>
    </source>
</evidence>
<evidence type="ECO:0000313" key="15">
    <source>
        <dbReference type="Proteomes" id="UP001424459"/>
    </source>
</evidence>
<keyword evidence="6" id="KW-0406">Ion transport</keyword>
<dbReference type="InterPro" id="IPR036942">
    <property type="entry name" value="Beta-barrel_TonB_sf"/>
</dbReference>
<name>A0ABP7UEL9_9SPHN</name>
<dbReference type="InterPro" id="IPR000531">
    <property type="entry name" value="Beta-barrel_TonB"/>
</dbReference>
<keyword evidence="9 10" id="KW-0998">Cell outer membrane</keyword>
<dbReference type="Gene3D" id="2.170.130.10">
    <property type="entry name" value="TonB-dependent receptor, plug domain"/>
    <property type="match status" value="1"/>
</dbReference>
<evidence type="ECO:0000256" key="2">
    <source>
        <dbReference type="ARBA" id="ARBA00022448"/>
    </source>
</evidence>
<keyword evidence="2 10" id="KW-0813">Transport</keyword>
<evidence type="ECO:0000256" key="10">
    <source>
        <dbReference type="PROSITE-ProRule" id="PRU01360"/>
    </source>
</evidence>
<keyword evidence="8 10" id="KW-0472">Membrane</keyword>
<evidence type="ECO:0000259" key="13">
    <source>
        <dbReference type="Pfam" id="PF07715"/>
    </source>
</evidence>
<sequence>MFFSDLPPPPPAADTIVVTASRVPEPLGATPASVTVIPPERVERLGEPLLASLLRLVPSASLSQAGPAGSQSQVRIRGAEANHTLLFIDGIRANDPAAGNEPRFELLSADLGDRIEVVRGPQSALWGSEAIGGVVSLTAAPRTGASAEVEGGSHGFGRVSASGGVEQGKVTLGLAAGLQGAKGINAVAGPGERDGYRNATLRGRLDWKSGPVTLSASGFAVRSRTDFDGFDPVFFTRADTLDRTRNRLGAGRIGARYEDGGWIASAGLSRITSRNINYLAAEEQNRTSGRRDTLTGDVSREIAAGHRLTLAAEASRERFIASDVIYGGFTDQRRKRDQSALTGEYRGDIGPVTLTAALRRDHFSDFQDATTARAGGLVRLGGGVHVAANWGEGIAQPTLFDLYGFFPGSFRGNPALRPERSRGGEVSLRYANGPWRAGATVYRQRLTNEIIGTYDPVTGLSSAANSDQRSRRKGVEIEGGWSPGEWLSLTATYAALDATEPAGRELRRPRHSGSVAADGVAGRFSYGAALSYTGARLDRDFDLFPAPLVRLDPYWLASARVAYRVNEAVEVFGRLANAFDDRAVDVVGYRSEGRTAYAGIRLGLGRR</sequence>
<keyword evidence="4 10" id="KW-0812">Transmembrane</keyword>
<dbReference type="SUPFAM" id="SSF56935">
    <property type="entry name" value="Porins"/>
    <property type="match status" value="1"/>
</dbReference>
<dbReference type="PANTHER" id="PTHR30069">
    <property type="entry name" value="TONB-DEPENDENT OUTER MEMBRANE RECEPTOR"/>
    <property type="match status" value="1"/>
</dbReference>
<gene>
    <name evidence="14" type="ORF">GCM10022281_23490</name>
</gene>
<evidence type="ECO:0000256" key="4">
    <source>
        <dbReference type="ARBA" id="ARBA00022692"/>
    </source>
</evidence>
<evidence type="ECO:0000256" key="11">
    <source>
        <dbReference type="RuleBase" id="RU003357"/>
    </source>
</evidence>
<proteinExistence type="inferred from homology"/>